<dbReference type="GO" id="GO:0006351">
    <property type="term" value="P:DNA-templated transcription"/>
    <property type="evidence" value="ECO:0007669"/>
    <property type="project" value="UniProtKB-UniRule"/>
</dbReference>
<feature type="region of interest" description="Alpha C-terminal domain (alpha-CTD)" evidence="11">
    <location>
        <begin position="261"/>
        <end position="363"/>
    </location>
</feature>
<evidence type="ECO:0000256" key="6">
    <source>
        <dbReference type="ARBA" id="ARBA00022695"/>
    </source>
</evidence>
<dbReference type="NCBIfam" id="NF003513">
    <property type="entry name" value="PRK05182.1-2"/>
    <property type="match status" value="1"/>
</dbReference>
<dbReference type="eggNOG" id="COG0202">
    <property type="taxonomic scope" value="Bacteria"/>
</dbReference>
<dbReference type="Pfam" id="PF01000">
    <property type="entry name" value="RNA_pol_A_bac"/>
    <property type="match status" value="1"/>
</dbReference>
<feature type="region of interest" description="Alpha N-terminal domain (alpha-NTD)" evidence="11">
    <location>
        <begin position="1"/>
        <end position="244"/>
    </location>
</feature>
<comment type="domain">
    <text evidence="11">The N-terminal domain is essential for RNAP assembly and basal transcription, whereas the C-terminal domain is involved in interaction with transcriptional regulators and with upstream promoter elements.</text>
</comment>
<dbReference type="GO" id="GO:0003677">
    <property type="term" value="F:DNA binding"/>
    <property type="evidence" value="ECO:0007669"/>
    <property type="project" value="UniProtKB-UniRule"/>
</dbReference>
<dbReference type="HOGENOM" id="CLU_053084_0_1_12"/>
<gene>
    <name evidence="11" type="primary">rpoA</name>
    <name evidence="14" type="ordered locus">STHERM_c05210</name>
</gene>
<evidence type="ECO:0000256" key="8">
    <source>
        <dbReference type="ARBA" id="ARBA00032524"/>
    </source>
</evidence>
<dbReference type="NCBIfam" id="NF003519">
    <property type="entry name" value="PRK05182.2-5"/>
    <property type="match status" value="1"/>
</dbReference>
<dbReference type="InterPro" id="IPR011260">
    <property type="entry name" value="RNAP_asu_C"/>
</dbReference>
<dbReference type="Gene3D" id="2.170.120.12">
    <property type="entry name" value="DNA-directed RNA polymerase, insert domain"/>
    <property type="match status" value="1"/>
</dbReference>
<dbReference type="HAMAP" id="MF_00059">
    <property type="entry name" value="RNApol_bact_RpoA"/>
    <property type="match status" value="1"/>
</dbReference>
<dbReference type="Gene3D" id="1.10.150.20">
    <property type="entry name" value="5' to 3' exonuclease, C-terminal subdomain"/>
    <property type="match status" value="1"/>
</dbReference>
<evidence type="ECO:0000256" key="11">
    <source>
        <dbReference type="HAMAP-Rule" id="MF_00059"/>
    </source>
</evidence>
<dbReference type="EC" id="2.7.7.6" evidence="2 11"/>
<dbReference type="Gene3D" id="3.30.1360.10">
    <property type="entry name" value="RNA polymerase, RBP11-like subunit"/>
    <property type="match status" value="1"/>
</dbReference>
<dbReference type="SUPFAM" id="SSF55257">
    <property type="entry name" value="RBP11-like subunits of RNA polymerase"/>
    <property type="match status" value="1"/>
</dbReference>
<evidence type="ECO:0000313" key="15">
    <source>
        <dbReference type="Proteomes" id="UP000001296"/>
    </source>
</evidence>
<evidence type="ECO:0000256" key="7">
    <source>
        <dbReference type="ARBA" id="ARBA00023163"/>
    </source>
</evidence>
<dbReference type="Pfam" id="PF03118">
    <property type="entry name" value="RNA_pol_A_CTD"/>
    <property type="match status" value="1"/>
</dbReference>
<dbReference type="NCBIfam" id="TIGR02027">
    <property type="entry name" value="rpoA"/>
    <property type="match status" value="1"/>
</dbReference>
<evidence type="ECO:0000256" key="5">
    <source>
        <dbReference type="ARBA" id="ARBA00022679"/>
    </source>
</evidence>
<dbReference type="EMBL" id="CP001698">
    <property type="protein sequence ID" value="ADN01490.1"/>
    <property type="molecule type" value="Genomic_DNA"/>
</dbReference>
<comment type="similarity">
    <text evidence="1 11">Belongs to the RNA polymerase alpha chain family.</text>
</comment>
<protein>
    <recommendedName>
        <fullName evidence="3 11">DNA-directed RNA polymerase subunit alpha</fullName>
        <shortName evidence="11">RNAP subunit alpha</shortName>
        <ecNumber evidence="2 11">2.7.7.6</ecNumber>
    </recommendedName>
    <alternativeName>
        <fullName evidence="9 11">RNA polymerase subunit alpha</fullName>
    </alternativeName>
    <alternativeName>
        <fullName evidence="8 11">Transcriptase subunit alpha</fullName>
    </alternativeName>
</protein>
<dbReference type="SUPFAM" id="SSF56553">
    <property type="entry name" value="Insert subdomain of RNA polymerase alpha subunit"/>
    <property type="match status" value="1"/>
</dbReference>
<dbReference type="RefSeq" id="WP_013313331.1">
    <property type="nucleotide sequence ID" value="NC_014484.1"/>
</dbReference>
<keyword evidence="6 11" id="KW-0548">Nucleotidyltransferase</keyword>
<evidence type="ECO:0000256" key="12">
    <source>
        <dbReference type="SAM" id="MobiDB-lite"/>
    </source>
</evidence>
<feature type="region of interest" description="Disordered" evidence="12">
    <location>
        <begin position="339"/>
        <end position="363"/>
    </location>
</feature>
<reference key="1">
    <citation type="submission" date="2009-08" db="EMBL/GenBank/DDBJ databases">
        <title>The genome sequence of Spirochaeta thermophila DSM6192.</title>
        <authorList>
            <person name="Angelov A."/>
            <person name="Mientus M."/>
            <person name="Wittenberg S."/>
            <person name="Lehmann R."/>
            <person name="Liesegang H."/>
            <person name="Daniel R."/>
            <person name="Liebl W."/>
        </authorList>
    </citation>
    <scope>NUCLEOTIDE SEQUENCE</scope>
    <source>
        <strain>DSM 6192</strain>
    </source>
</reference>
<dbReference type="GO" id="GO:0005737">
    <property type="term" value="C:cytoplasm"/>
    <property type="evidence" value="ECO:0007669"/>
    <property type="project" value="UniProtKB-ARBA"/>
</dbReference>
<dbReference type="SMART" id="SM00662">
    <property type="entry name" value="RPOLD"/>
    <property type="match status" value="1"/>
</dbReference>
<accession>E0RQA6</accession>
<dbReference type="InterPro" id="IPR036603">
    <property type="entry name" value="RBP11-like"/>
</dbReference>
<dbReference type="GO" id="GO:0000428">
    <property type="term" value="C:DNA-directed RNA polymerase complex"/>
    <property type="evidence" value="ECO:0007669"/>
    <property type="project" value="UniProtKB-KW"/>
</dbReference>
<evidence type="ECO:0000256" key="1">
    <source>
        <dbReference type="ARBA" id="ARBA00007123"/>
    </source>
</evidence>
<dbReference type="CDD" id="cd06928">
    <property type="entry name" value="RNAP_alpha_NTD"/>
    <property type="match status" value="1"/>
</dbReference>
<dbReference type="GO" id="GO:0046983">
    <property type="term" value="F:protein dimerization activity"/>
    <property type="evidence" value="ECO:0007669"/>
    <property type="project" value="InterPro"/>
</dbReference>
<comment type="catalytic activity">
    <reaction evidence="10 11">
        <text>RNA(n) + a ribonucleoside 5'-triphosphate = RNA(n+1) + diphosphate</text>
        <dbReference type="Rhea" id="RHEA:21248"/>
        <dbReference type="Rhea" id="RHEA-COMP:14527"/>
        <dbReference type="Rhea" id="RHEA-COMP:17342"/>
        <dbReference type="ChEBI" id="CHEBI:33019"/>
        <dbReference type="ChEBI" id="CHEBI:61557"/>
        <dbReference type="ChEBI" id="CHEBI:140395"/>
        <dbReference type="EC" id="2.7.7.6"/>
    </reaction>
</comment>
<name>E0RQA6_WINT6</name>
<keyword evidence="5 11" id="KW-0808">Transferase</keyword>
<dbReference type="Proteomes" id="UP000001296">
    <property type="component" value="Chromosome"/>
</dbReference>
<evidence type="ECO:0000313" key="14">
    <source>
        <dbReference type="EMBL" id="ADN01490.1"/>
    </source>
</evidence>
<reference evidence="14 15" key="2">
    <citation type="journal article" date="2010" name="J. Bacteriol.">
        <title>Genome sequence of the polysaccharide-degrading, thermophilic anaerobe Spirochaeta thermophila DSM 6192.</title>
        <authorList>
            <person name="Angelov A."/>
            <person name="Liebl S."/>
            <person name="Ballschmiter M."/>
            <person name="Bomeke M."/>
            <person name="Lehmann R."/>
            <person name="Liesegang H."/>
            <person name="Daniel R."/>
            <person name="Liebl W."/>
        </authorList>
    </citation>
    <scope>NUCLEOTIDE SEQUENCE [LARGE SCALE GENOMIC DNA]</scope>
    <source>
        <strain evidence="15">ATCC 49972 / DSM 6192 / RI 19.B1</strain>
    </source>
</reference>
<feature type="compositionally biased region" description="Acidic residues" evidence="12">
    <location>
        <begin position="347"/>
        <end position="363"/>
    </location>
</feature>
<dbReference type="PaxDb" id="665571-STHERM_c05210"/>
<keyword evidence="4 11" id="KW-0240">DNA-directed RNA polymerase</keyword>
<dbReference type="KEGG" id="sta:STHERM_c05210"/>
<comment type="function">
    <text evidence="11">DNA-dependent RNA polymerase catalyzes the transcription of DNA into RNA using the four ribonucleoside triphosphates as substrates.</text>
</comment>
<sequence>MARKNLLKGFVLPTSITVEHLDTNAHYGKFAAYPFERGYGVTIGNTLRRILLSSIQGYAISAVRITWYDDQGTAHVLSSEYEQIPGVVEDTLELFANLKLLRVQLPDEMEQKTVMVEFKGPKEVTGADFEVDQLEVMNKDFRVMTLMEDAHFEMEMQVDLGRGYVPAEVQKNYIEVVGTIPLDALYSPIQRVRFDVENTRVGHRSDYDKLILEVWTDGSISPEDALGEAAKLAKEHFTVFINFDEDAISHVRQLDHEEEQIRRLLETPIEELELSVRSSNCLKNANIRTIGDLVSKSEEELSKTRNFGKKSLLEIKEKLKEWNLSLGMRDPSAYKAALERVRLPESQESESTTEEEENDETQD</sequence>
<dbReference type="InterPro" id="IPR011262">
    <property type="entry name" value="DNA-dir_RNA_pol_insert"/>
</dbReference>
<dbReference type="SUPFAM" id="SSF47789">
    <property type="entry name" value="C-terminal domain of RNA polymerase alpha subunit"/>
    <property type="match status" value="1"/>
</dbReference>
<dbReference type="GO" id="GO:0003899">
    <property type="term" value="F:DNA-directed RNA polymerase activity"/>
    <property type="evidence" value="ECO:0007669"/>
    <property type="project" value="UniProtKB-UniRule"/>
</dbReference>
<dbReference type="InterPro" id="IPR011773">
    <property type="entry name" value="DNA-dir_RpoA"/>
</dbReference>
<dbReference type="FunFam" id="1.10.150.20:FF:000001">
    <property type="entry name" value="DNA-directed RNA polymerase subunit alpha"/>
    <property type="match status" value="1"/>
</dbReference>
<feature type="domain" description="DNA-directed RNA polymerase RpoA/D/Rpb3-type" evidence="13">
    <location>
        <begin position="27"/>
        <end position="243"/>
    </location>
</feature>
<evidence type="ECO:0000256" key="4">
    <source>
        <dbReference type="ARBA" id="ARBA00022478"/>
    </source>
</evidence>
<proteinExistence type="inferred from homology"/>
<comment type="subunit">
    <text evidence="11">Homodimer. The RNAP catalytic core consists of 2 alpha, 1 beta, 1 beta' and 1 omega subunit. When a sigma factor is associated with the core the holoenzyme is formed, which can initiate transcription.</text>
</comment>
<evidence type="ECO:0000256" key="9">
    <source>
        <dbReference type="ARBA" id="ARBA00033070"/>
    </source>
</evidence>
<evidence type="ECO:0000256" key="2">
    <source>
        <dbReference type="ARBA" id="ARBA00012418"/>
    </source>
</evidence>
<evidence type="ECO:0000256" key="10">
    <source>
        <dbReference type="ARBA" id="ARBA00048552"/>
    </source>
</evidence>
<evidence type="ECO:0000256" key="3">
    <source>
        <dbReference type="ARBA" id="ARBA00015972"/>
    </source>
</evidence>
<organism evidence="14 15">
    <name type="scientific">Winmispira thermophila (strain ATCC 49972 / DSM 6192 / RI 19.B1)</name>
    <name type="common">Spirochaeta thermophila</name>
    <dbReference type="NCBI Taxonomy" id="665571"/>
    <lineage>
        <taxon>Bacteria</taxon>
        <taxon>Pseudomonadati</taxon>
        <taxon>Spirochaetota</taxon>
        <taxon>Spirochaetia</taxon>
        <taxon>Winmispirales</taxon>
        <taxon>Winmispiraceae</taxon>
        <taxon>Winmispira</taxon>
    </lineage>
</organism>
<dbReference type="InterPro" id="IPR036643">
    <property type="entry name" value="RNApol_insert_sf"/>
</dbReference>
<keyword evidence="7 11" id="KW-0804">Transcription</keyword>
<evidence type="ECO:0000259" key="13">
    <source>
        <dbReference type="SMART" id="SM00662"/>
    </source>
</evidence>
<dbReference type="Pfam" id="PF01193">
    <property type="entry name" value="RNA_pol_L"/>
    <property type="match status" value="1"/>
</dbReference>
<dbReference type="AlphaFoldDB" id="E0RQA6"/>
<dbReference type="InterPro" id="IPR011263">
    <property type="entry name" value="DNA-dir_RNA_pol_RpoA/D/Rpb3"/>
</dbReference>